<proteinExistence type="predicted"/>
<protein>
    <submittedName>
        <fullName evidence="1">Uncharacterized protein</fullName>
    </submittedName>
</protein>
<gene>
    <name evidence="1" type="ORF">AWC31_17860</name>
</gene>
<name>A0A1X2FFG7_9MYCO</name>
<evidence type="ECO:0000313" key="2">
    <source>
        <dbReference type="Proteomes" id="UP000193964"/>
    </source>
</evidence>
<comment type="caution">
    <text evidence="1">The sequence shown here is derived from an EMBL/GenBank/DDBJ whole genome shotgun (WGS) entry which is preliminary data.</text>
</comment>
<reference evidence="1 2" key="1">
    <citation type="submission" date="2016-01" db="EMBL/GenBank/DDBJ databases">
        <title>The new phylogeny of the genus Mycobacterium.</title>
        <authorList>
            <person name="Tarcisio F."/>
            <person name="Conor M."/>
            <person name="Antonella G."/>
            <person name="Elisabetta G."/>
            <person name="Giulia F.S."/>
            <person name="Sara T."/>
            <person name="Anna F."/>
            <person name="Clotilde B."/>
            <person name="Roberto B."/>
            <person name="Veronica D.S."/>
            <person name="Fabio R."/>
            <person name="Monica P."/>
            <person name="Olivier J."/>
            <person name="Enrico T."/>
            <person name="Nicola S."/>
        </authorList>
    </citation>
    <scope>NUCLEOTIDE SEQUENCE [LARGE SCALE GENOMIC DNA]</scope>
    <source>
        <strain evidence="1 2">ATCC 700010</strain>
    </source>
</reference>
<dbReference type="Proteomes" id="UP000193964">
    <property type="component" value="Unassembled WGS sequence"/>
</dbReference>
<dbReference type="AlphaFoldDB" id="A0A1X2FFG7"/>
<sequence length="129" mass="13368">MPSLAVPATVRAKSAARPQIEVDAPLIVAFAEVETVTVDRPAPLFGCEPAMIVHNDPGALSKPRMKLGVRGLLGGGDLLAFWRSPERLNAVAPLVECAAAIFGCACAHADRPQMTREAAGIAAGQSAAR</sequence>
<evidence type="ECO:0000313" key="1">
    <source>
        <dbReference type="EMBL" id="ORX17195.1"/>
    </source>
</evidence>
<organism evidence="1 2">
    <name type="scientific">Mycolicibacterium wolinskyi</name>
    <dbReference type="NCBI Taxonomy" id="59750"/>
    <lineage>
        <taxon>Bacteria</taxon>
        <taxon>Bacillati</taxon>
        <taxon>Actinomycetota</taxon>
        <taxon>Actinomycetes</taxon>
        <taxon>Mycobacteriales</taxon>
        <taxon>Mycobacteriaceae</taxon>
        <taxon>Mycolicibacterium</taxon>
    </lineage>
</organism>
<accession>A0A1X2FFG7</accession>
<dbReference type="EMBL" id="LQQA01000008">
    <property type="protein sequence ID" value="ORX17195.1"/>
    <property type="molecule type" value="Genomic_DNA"/>
</dbReference>